<organism evidence="1 2">
    <name type="scientific">Clunio marinus</name>
    <dbReference type="NCBI Taxonomy" id="568069"/>
    <lineage>
        <taxon>Eukaryota</taxon>
        <taxon>Metazoa</taxon>
        <taxon>Ecdysozoa</taxon>
        <taxon>Arthropoda</taxon>
        <taxon>Hexapoda</taxon>
        <taxon>Insecta</taxon>
        <taxon>Pterygota</taxon>
        <taxon>Neoptera</taxon>
        <taxon>Endopterygota</taxon>
        <taxon>Diptera</taxon>
        <taxon>Nematocera</taxon>
        <taxon>Chironomoidea</taxon>
        <taxon>Chironomidae</taxon>
        <taxon>Clunio</taxon>
    </lineage>
</organism>
<evidence type="ECO:0000313" key="1">
    <source>
        <dbReference type="EMBL" id="CRL05972.1"/>
    </source>
</evidence>
<protein>
    <submittedName>
        <fullName evidence="1">CLUMA_CG019193, isoform A</fullName>
    </submittedName>
</protein>
<accession>A0A1J1J2G2</accession>
<gene>
    <name evidence="1" type="ORF">CLUMA_CG019193</name>
</gene>
<evidence type="ECO:0000313" key="2">
    <source>
        <dbReference type="Proteomes" id="UP000183832"/>
    </source>
</evidence>
<proteinExistence type="predicted"/>
<reference evidence="1 2" key="1">
    <citation type="submission" date="2015-04" db="EMBL/GenBank/DDBJ databases">
        <authorList>
            <person name="Syromyatnikov M.Y."/>
            <person name="Popov V.N."/>
        </authorList>
    </citation>
    <scope>NUCLEOTIDE SEQUENCE [LARGE SCALE GENOMIC DNA]</scope>
</reference>
<sequence length="157" mass="18129">MNEDKIFLYNICQPAMRNNENLCKAQHECQTLNSMLLFYQDHYLNMVCAVMKASISLAQRTQTVPISTNVISKQTGYLHNETTRLVFILVAHNVADIGVKYILVTCFIDTINERKHSRHLEHSFKDPQFIHSQQVHALQAHLSCEQTGKEFSTLMNF</sequence>
<dbReference type="AlphaFoldDB" id="A0A1J1J2G2"/>
<dbReference type="EMBL" id="CVRI01000066">
    <property type="protein sequence ID" value="CRL05972.1"/>
    <property type="molecule type" value="Genomic_DNA"/>
</dbReference>
<name>A0A1J1J2G2_9DIPT</name>
<dbReference type="Proteomes" id="UP000183832">
    <property type="component" value="Unassembled WGS sequence"/>
</dbReference>
<keyword evidence="2" id="KW-1185">Reference proteome</keyword>